<dbReference type="Gene3D" id="3.40.50.300">
    <property type="entry name" value="P-loop containing nucleotide triphosphate hydrolases"/>
    <property type="match status" value="1"/>
</dbReference>
<dbReference type="KEGG" id="fcz:IMF26_00950"/>
<dbReference type="InterPro" id="IPR027417">
    <property type="entry name" value="P-loop_NTPase"/>
</dbReference>
<gene>
    <name evidence="1" type="ORF">IMF26_00950</name>
</gene>
<reference evidence="1" key="1">
    <citation type="submission" date="2020-10" db="EMBL/GenBank/DDBJ databases">
        <authorList>
            <person name="Kadnikov V."/>
            <person name="Beletsky A.V."/>
            <person name="Mardanov A.V."/>
            <person name="Karnachuk O.V."/>
            <person name="Ravin N.V."/>
        </authorList>
    </citation>
    <scope>NUCLEOTIDE SEQUENCE</scope>
    <source>
        <strain evidence="1">Bu02</strain>
    </source>
</reference>
<sequence length="122" mass="13657">MERNVLRASTGPSLRLVSHERSCHYAAIPENENFCSIPHLQKTPGAESALEELNSLVGLNKVKELVFEIYAFAEVQKKRERVGLLGEKTVLHMVFKGNPLNSPMKLVGIRSQIAGCPQWLYP</sequence>
<organism evidence="1">
    <name type="scientific">Candidatus Fermentithermobacillus carboniphilus</name>
    <dbReference type="NCBI Taxonomy" id="3085328"/>
    <lineage>
        <taxon>Bacteria</taxon>
        <taxon>Bacillati</taxon>
        <taxon>Bacillota</taxon>
        <taxon>Candidatus Fermentithermobacillia</taxon>
        <taxon>Candidatus Fermentithermobacillales</taxon>
        <taxon>Candidatus Fermentithermobacillaceae</taxon>
        <taxon>Candidatus Fermentithermobacillus</taxon>
    </lineage>
</organism>
<name>A0AAT9LEP4_9FIRM</name>
<dbReference type="EMBL" id="CP062796">
    <property type="protein sequence ID" value="QUL98692.1"/>
    <property type="molecule type" value="Genomic_DNA"/>
</dbReference>
<reference evidence="1" key="2">
    <citation type="journal article" date="2023" name="Biology">
        <title>Prokaryotic Life Associated with Coal-Fire Gas Vents Revealed by Metagenomics.</title>
        <authorList>
            <person name="Kadnikov V.V."/>
            <person name="Mardanov A.V."/>
            <person name="Beletsky A.V."/>
            <person name="Karnachuk O.V."/>
            <person name="Ravin N.V."/>
        </authorList>
    </citation>
    <scope>NUCLEOTIDE SEQUENCE</scope>
    <source>
        <strain evidence="1">Bu02</strain>
    </source>
</reference>
<protein>
    <submittedName>
        <fullName evidence="1">Uncharacterized protein</fullName>
    </submittedName>
</protein>
<accession>A0AAT9LEP4</accession>
<evidence type="ECO:0000313" key="1">
    <source>
        <dbReference type="EMBL" id="QUL98692.1"/>
    </source>
</evidence>
<dbReference type="AlphaFoldDB" id="A0AAT9LEP4"/>
<proteinExistence type="predicted"/>